<name>A0ABP9Z3J6_9FUNG</name>
<sequence>MSSSMISKEPSKLGRHRLYSNEQRRDRNREAQAAFRVRRNNYTETLELAAIKNEKTIEDLKSANEKNIQRAEVAEQRCAQLDYQVASLEKLLQVALAENELAAQNKTPDTSPASYISVASSDQSQDVFAAKWLEEMNQNAIGEYIKVGVFL</sequence>
<organism evidence="4 5">
    <name type="scientific">Mucor flavus</name>
    <dbReference type="NCBI Taxonomy" id="439312"/>
    <lineage>
        <taxon>Eukaryota</taxon>
        <taxon>Fungi</taxon>
        <taxon>Fungi incertae sedis</taxon>
        <taxon>Mucoromycota</taxon>
        <taxon>Mucoromycotina</taxon>
        <taxon>Mucoromycetes</taxon>
        <taxon>Mucorales</taxon>
        <taxon>Mucorineae</taxon>
        <taxon>Mucoraceae</taxon>
        <taxon>Mucor</taxon>
    </lineage>
</organism>
<gene>
    <name evidence="4" type="ORF">MFLAVUS_007172</name>
</gene>
<dbReference type="InterPro" id="IPR004827">
    <property type="entry name" value="bZIP"/>
</dbReference>
<dbReference type="SUPFAM" id="SSF57959">
    <property type="entry name" value="Leucine zipper domain"/>
    <property type="match status" value="1"/>
</dbReference>
<dbReference type="Gene3D" id="1.20.5.170">
    <property type="match status" value="1"/>
</dbReference>
<evidence type="ECO:0000256" key="2">
    <source>
        <dbReference type="SAM" id="MobiDB-lite"/>
    </source>
</evidence>
<dbReference type="InterPro" id="IPR046347">
    <property type="entry name" value="bZIP_sf"/>
</dbReference>
<dbReference type="Proteomes" id="UP001473302">
    <property type="component" value="Unassembled WGS sequence"/>
</dbReference>
<dbReference type="PROSITE" id="PS00036">
    <property type="entry name" value="BZIP_BASIC"/>
    <property type="match status" value="1"/>
</dbReference>
<feature type="region of interest" description="Disordered" evidence="2">
    <location>
        <begin position="1"/>
        <end position="31"/>
    </location>
</feature>
<dbReference type="EMBL" id="BAABUK010000018">
    <property type="protein sequence ID" value="GAA5813686.1"/>
    <property type="molecule type" value="Genomic_DNA"/>
</dbReference>
<protein>
    <recommendedName>
        <fullName evidence="3">BZIP domain-containing protein</fullName>
    </recommendedName>
</protein>
<keyword evidence="1" id="KW-0175">Coiled coil</keyword>
<reference evidence="4 5" key="1">
    <citation type="submission" date="2024-04" db="EMBL/GenBank/DDBJ databases">
        <title>genome sequences of Mucor flavus KT1a and Helicostylum pulchrum KT1b strains isolated from the surface of a dry-aged beef.</title>
        <authorList>
            <person name="Toyotome T."/>
            <person name="Hosono M."/>
            <person name="Torimaru M."/>
            <person name="Fukuda K."/>
            <person name="Mikami N."/>
        </authorList>
    </citation>
    <scope>NUCLEOTIDE SEQUENCE [LARGE SCALE GENOMIC DNA]</scope>
    <source>
        <strain evidence="4 5">KT1a</strain>
    </source>
</reference>
<evidence type="ECO:0000313" key="4">
    <source>
        <dbReference type="EMBL" id="GAA5813686.1"/>
    </source>
</evidence>
<evidence type="ECO:0000256" key="1">
    <source>
        <dbReference type="SAM" id="Coils"/>
    </source>
</evidence>
<keyword evidence="5" id="KW-1185">Reference proteome</keyword>
<comment type="caution">
    <text evidence="4">The sequence shown here is derived from an EMBL/GenBank/DDBJ whole genome shotgun (WGS) entry which is preliminary data.</text>
</comment>
<proteinExistence type="predicted"/>
<feature type="coiled-coil region" evidence="1">
    <location>
        <begin position="46"/>
        <end position="105"/>
    </location>
</feature>
<evidence type="ECO:0000313" key="5">
    <source>
        <dbReference type="Proteomes" id="UP001473302"/>
    </source>
</evidence>
<evidence type="ECO:0000259" key="3">
    <source>
        <dbReference type="PROSITE" id="PS00036"/>
    </source>
</evidence>
<accession>A0ABP9Z3J6</accession>
<feature type="domain" description="BZIP" evidence="3">
    <location>
        <begin position="24"/>
        <end position="38"/>
    </location>
</feature>